<accession>A0A4Y2UNE1</accession>
<keyword evidence="1" id="KW-0732">Signal</keyword>
<gene>
    <name evidence="2" type="ORF">AVEN_95711_1</name>
</gene>
<proteinExistence type="predicted"/>
<evidence type="ECO:0008006" key="4">
    <source>
        <dbReference type="Google" id="ProtNLM"/>
    </source>
</evidence>
<dbReference type="AlphaFoldDB" id="A0A4Y2UNE1"/>
<sequence>MCWPLKGLFFCSKDLNCLLGASVLSDCLGSFRYSRFNCQATKASQLFGFPTGDCAPCCSELIGRSGCNGLKMSFTKDHDRHFCLKYSIGPVSRLVDVNSERFLPALLPFLITSTDGFWAFPAF</sequence>
<feature type="signal peptide" evidence="1">
    <location>
        <begin position="1"/>
        <end position="20"/>
    </location>
</feature>
<organism evidence="2 3">
    <name type="scientific">Araneus ventricosus</name>
    <name type="common">Orbweaver spider</name>
    <name type="synonym">Epeira ventricosa</name>
    <dbReference type="NCBI Taxonomy" id="182803"/>
    <lineage>
        <taxon>Eukaryota</taxon>
        <taxon>Metazoa</taxon>
        <taxon>Ecdysozoa</taxon>
        <taxon>Arthropoda</taxon>
        <taxon>Chelicerata</taxon>
        <taxon>Arachnida</taxon>
        <taxon>Araneae</taxon>
        <taxon>Araneomorphae</taxon>
        <taxon>Entelegynae</taxon>
        <taxon>Araneoidea</taxon>
        <taxon>Araneidae</taxon>
        <taxon>Araneus</taxon>
    </lineage>
</organism>
<dbReference type="EMBL" id="BGPR01037998">
    <property type="protein sequence ID" value="GBO13752.1"/>
    <property type="molecule type" value="Genomic_DNA"/>
</dbReference>
<evidence type="ECO:0000313" key="2">
    <source>
        <dbReference type="EMBL" id="GBO13752.1"/>
    </source>
</evidence>
<comment type="caution">
    <text evidence="2">The sequence shown here is derived from an EMBL/GenBank/DDBJ whole genome shotgun (WGS) entry which is preliminary data.</text>
</comment>
<keyword evidence="3" id="KW-1185">Reference proteome</keyword>
<feature type="chain" id="PRO_5021327913" description="Secreted protein" evidence="1">
    <location>
        <begin position="21"/>
        <end position="123"/>
    </location>
</feature>
<protein>
    <recommendedName>
        <fullName evidence="4">Secreted protein</fullName>
    </recommendedName>
</protein>
<evidence type="ECO:0000313" key="3">
    <source>
        <dbReference type="Proteomes" id="UP000499080"/>
    </source>
</evidence>
<reference evidence="2 3" key="1">
    <citation type="journal article" date="2019" name="Sci. Rep.">
        <title>Orb-weaving spider Araneus ventricosus genome elucidates the spidroin gene catalogue.</title>
        <authorList>
            <person name="Kono N."/>
            <person name="Nakamura H."/>
            <person name="Ohtoshi R."/>
            <person name="Moran D.A.P."/>
            <person name="Shinohara A."/>
            <person name="Yoshida Y."/>
            <person name="Fujiwara M."/>
            <person name="Mori M."/>
            <person name="Tomita M."/>
            <person name="Arakawa K."/>
        </authorList>
    </citation>
    <scope>NUCLEOTIDE SEQUENCE [LARGE SCALE GENOMIC DNA]</scope>
</reference>
<name>A0A4Y2UNE1_ARAVE</name>
<dbReference type="Proteomes" id="UP000499080">
    <property type="component" value="Unassembled WGS sequence"/>
</dbReference>
<evidence type="ECO:0000256" key="1">
    <source>
        <dbReference type="SAM" id="SignalP"/>
    </source>
</evidence>